<accession>A0ABR4H7J1</accession>
<gene>
    <name evidence="1" type="ORF">BJX63DRAFT_276479</name>
</gene>
<evidence type="ECO:0000313" key="1">
    <source>
        <dbReference type="EMBL" id="KAL2811428.1"/>
    </source>
</evidence>
<proteinExistence type="predicted"/>
<evidence type="ECO:0000313" key="2">
    <source>
        <dbReference type="Proteomes" id="UP001610334"/>
    </source>
</evidence>
<dbReference type="Proteomes" id="UP001610334">
    <property type="component" value="Unassembled WGS sequence"/>
</dbReference>
<comment type="caution">
    <text evidence="1">The sequence shown here is derived from an EMBL/GenBank/DDBJ whole genome shotgun (WGS) entry which is preliminary data.</text>
</comment>
<organism evidence="1 2">
    <name type="scientific">Aspergillus granulosus</name>
    <dbReference type="NCBI Taxonomy" id="176169"/>
    <lineage>
        <taxon>Eukaryota</taxon>
        <taxon>Fungi</taxon>
        <taxon>Dikarya</taxon>
        <taxon>Ascomycota</taxon>
        <taxon>Pezizomycotina</taxon>
        <taxon>Eurotiomycetes</taxon>
        <taxon>Eurotiomycetidae</taxon>
        <taxon>Eurotiales</taxon>
        <taxon>Aspergillaceae</taxon>
        <taxon>Aspergillus</taxon>
        <taxon>Aspergillus subgen. Nidulantes</taxon>
    </lineage>
</organism>
<dbReference type="EMBL" id="JBFXLT010000058">
    <property type="protein sequence ID" value="KAL2811428.1"/>
    <property type="molecule type" value="Genomic_DNA"/>
</dbReference>
<name>A0ABR4H7J1_9EURO</name>
<protein>
    <submittedName>
        <fullName evidence="1">Uncharacterized protein</fullName>
    </submittedName>
</protein>
<keyword evidence="2" id="KW-1185">Reference proteome</keyword>
<sequence length="228" mass="25444">MARGIKATLKVAAYGTSVSLGAFFVATRKNVFVPLDPTDAIFQHRLFRELNPSNNPTLNDLCIRRIPISDIRPELFGKEGGLVEAFCAGVWSGWAYKPQRAILATTHQDTSTQSQLWSPEELRTSEYNIGTLVTDHFEVVEKTPETILMRSGDSPRNRAVREVDGLFEISAITKPNEGIVEFGLKTYFFQGLGKAQGPPVPAPVEWLHRQYVKLLLETAVQNVISERT</sequence>
<reference evidence="1 2" key="1">
    <citation type="submission" date="2024-07" db="EMBL/GenBank/DDBJ databases">
        <title>Section-level genome sequencing and comparative genomics of Aspergillus sections Usti and Cavernicolus.</title>
        <authorList>
            <consortium name="Lawrence Berkeley National Laboratory"/>
            <person name="Nybo J.L."/>
            <person name="Vesth T.C."/>
            <person name="Theobald S."/>
            <person name="Frisvad J.C."/>
            <person name="Larsen T.O."/>
            <person name="Kjaerboelling I."/>
            <person name="Rothschild-Mancinelli K."/>
            <person name="Lyhne E.K."/>
            <person name="Kogle M.E."/>
            <person name="Barry K."/>
            <person name="Clum A."/>
            <person name="Na H."/>
            <person name="Ledsgaard L."/>
            <person name="Lin J."/>
            <person name="Lipzen A."/>
            <person name="Kuo A."/>
            <person name="Riley R."/>
            <person name="Mondo S."/>
            <person name="Labutti K."/>
            <person name="Haridas S."/>
            <person name="Pangalinan J."/>
            <person name="Salamov A.A."/>
            <person name="Simmons B.A."/>
            <person name="Magnuson J.K."/>
            <person name="Chen J."/>
            <person name="Drula E."/>
            <person name="Henrissat B."/>
            <person name="Wiebenga A."/>
            <person name="Lubbers R.J."/>
            <person name="Gomes A.C."/>
            <person name="Makela M.R."/>
            <person name="Stajich J."/>
            <person name="Grigoriev I.V."/>
            <person name="Mortensen U.H."/>
            <person name="De Vries R.P."/>
            <person name="Baker S.E."/>
            <person name="Andersen M.R."/>
        </authorList>
    </citation>
    <scope>NUCLEOTIDE SEQUENCE [LARGE SCALE GENOMIC DNA]</scope>
    <source>
        <strain evidence="1 2">CBS 588.65</strain>
    </source>
</reference>